<evidence type="ECO:0000313" key="9">
    <source>
        <dbReference type="Proteomes" id="UP001165283"/>
    </source>
</evidence>
<dbReference type="InterPro" id="IPR036259">
    <property type="entry name" value="MFS_trans_sf"/>
</dbReference>
<organism evidence="8 9">
    <name type="scientific">Pseudonocardia humida</name>
    <dbReference type="NCBI Taxonomy" id="2800819"/>
    <lineage>
        <taxon>Bacteria</taxon>
        <taxon>Bacillati</taxon>
        <taxon>Actinomycetota</taxon>
        <taxon>Actinomycetes</taxon>
        <taxon>Pseudonocardiales</taxon>
        <taxon>Pseudonocardiaceae</taxon>
        <taxon>Pseudonocardia</taxon>
    </lineage>
</organism>
<evidence type="ECO:0000256" key="2">
    <source>
        <dbReference type="ARBA" id="ARBA00022448"/>
    </source>
</evidence>
<dbReference type="PANTHER" id="PTHR23513">
    <property type="entry name" value="INTEGRAL MEMBRANE EFFLUX PROTEIN-RELATED"/>
    <property type="match status" value="1"/>
</dbReference>
<feature type="transmembrane region" description="Helical" evidence="7">
    <location>
        <begin position="297"/>
        <end position="315"/>
    </location>
</feature>
<comment type="caution">
    <text evidence="8">The sequence shown here is derived from an EMBL/GenBank/DDBJ whole genome shotgun (WGS) entry which is preliminary data.</text>
</comment>
<dbReference type="Proteomes" id="UP001165283">
    <property type="component" value="Unassembled WGS sequence"/>
</dbReference>
<dbReference type="RefSeq" id="WP_252436706.1">
    <property type="nucleotide sequence ID" value="NZ_JAGSOV010000017.1"/>
</dbReference>
<evidence type="ECO:0000313" key="8">
    <source>
        <dbReference type="EMBL" id="MCO1654952.1"/>
    </source>
</evidence>
<dbReference type="CDD" id="cd06173">
    <property type="entry name" value="MFS_MefA_like"/>
    <property type="match status" value="1"/>
</dbReference>
<evidence type="ECO:0000256" key="6">
    <source>
        <dbReference type="ARBA" id="ARBA00023136"/>
    </source>
</evidence>
<feature type="transmembrane region" description="Helical" evidence="7">
    <location>
        <begin position="358"/>
        <end position="378"/>
    </location>
</feature>
<name>A0ABT0ZW39_9PSEU</name>
<accession>A0ABT0ZW39</accession>
<feature type="transmembrane region" description="Helical" evidence="7">
    <location>
        <begin position="27"/>
        <end position="51"/>
    </location>
</feature>
<sequence length="425" mass="43999">MKSDDGAVRHRALPRPLRPFRHRGYRLLVLSMAVSLLGSGVWLVAVVYQVIALGGGPSELSAVATAFSAGLLSSILVGGVAADRLPKRALMIGVEAVKTVGAGAVAVLGLTGALQLWQLAAISFVLGAAEAFFYPAYSALLPQLLPADELLAANGVEGALRPVLQRALGPAVAGLLVGALLPAAAVLLTTGTYLLAMLALLRMPPVAVVPGDGSSPLRDLKEGFSYLLRTGWLFATLAFATVYVLLVIGPIEVLLPFAVRDQAGGGPSEFALVIAGYGVGGAVGSIAVASMRLPRRYQTVMLLCWGAGALPLAVIGVTDRIWLMVAASFVVGVTDAAAMVIWGTLLQRRVPTRLLGRVSSLDFFVSLAFMPVSMAVAGPVGEAVGIPLVFLVVGVVPVFLAVIALLAWRLPRDEIAHPLDAPTGT</sequence>
<keyword evidence="9" id="KW-1185">Reference proteome</keyword>
<dbReference type="EMBL" id="JAGSOV010000017">
    <property type="protein sequence ID" value="MCO1654952.1"/>
    <property type="molecule type" value="Genomic_DNA"/>
</dbReference>
<feature type="transmembrane region" description="Helical" evidence="7">
    <location>
        <begin position="232"/>
        <end position="258"/>
    </location>
</feature>
<keyword evidence="4 7" id="KW-0812">Transmembrane</keyword>
<reference evidence="8" key="1">
    <citation type="submission" date="2021-04" db="EMBL/GenBank/DDBJ databases">
        <title>Pseudonocardia sp. nov., isolated from sandy soil of mangrove forest.</title>
        <authorList>
            <person name="Zan Z."/>
            <person name="Huang R."/>
            <person name="Liu W."/>
        </authorList>
    </citation>
    <scope>NUCLEOTIDE SEQUENCE</scope>
    <source>
        <strain evidence="8">S2-4</strain>
    </source>
</reference>
<evidence type="ECO:0000256" key="4">
    <source>
        <dbReference type="ARBA" id="ARBA00022692"/>
    </source>
</evidence>
<keyword evidence="6 7" id="KW-0472">Membrane</keyword>
<protein>
    <submittedName>
        <fullName evidence="8">MFS transporter</fullName>
    </submittedName>
</protein>
<dbReference type="PANTHER" id="PTHR23513:SF11">
    <property type="entry name" value="STAPHYLOFERRIN A TRANSPORTER"/>
    <property type="match status" value="1"/>
</dbReference>
<evidence type="ECO:0000256" key="3">
    <source>
        <dbReference type="ARBA" id="ARBA00022475"/>
    </source>
</evidence>
<feature type="transmembrane region" description="Helical" evidence="7">
    <location>
        <begin position="167"/>
        <end position="187"/>
    </location>
</feature>
<evidence type="ECO:0000256" key="5">
    <source>
        <dbReference type="ARBA" id="ARBA00022989"/>
    </source>
</evidence>
<evidence type="ECO:0000256" key="7">
    <source>
        <dbReference type="SAM" id="Phobius"/>
    </source>
</evidence>
<comment type="subcellular location">
    <subcellularLocation>
        <location evidence="1">Cell membrane</location>
        <topology evidence="1">Multi-pass membrane protein</topology>
    </subcellularLocation>
</comment>
<keyword evidence="2" id="KW-0813">Transport</keyword>
<keyword evidence="5 7" id="KW-1133">Transmembrane helix</keyword>
<feature type="transmembrane region" description="Helical" evidence="7">
    <location>
        <begin position="63"/>
        <end position="82"/>
    </location>
</feature>
<dbReference type="SUPFAM" id="SSF103473">
    <property type="entry name" value="MFS general substrate transporter"/>
    <property type="match status" value="1"/>
</dbReference>
<feature type="transmembrane region" description="Helical" evidence="7">
    <location>
        <begin position="270"/>
        <end position="290"/>
    </location>
</feature>
<dbReference type="Gene3D" id="1.20.1250.20">
    <property type="entry name" value="MFS general substrate transporter like domains"/>
    <property type="match status" value="1"/>
</dbReference>
<keyword evidence="3" id="KW-1003">Cell membrane</keyword>
<evidence type="ECO:0000256" key="1">
    <source>
        <dbReference type="ARBA" id="ARBA00004651"/>
    </source>
</evidence>
<gene>
    <name evidence="8" type="ORF">KDL28_07755</name>
</gene>
<dbReference type="Pfam" id="PF05977">
    <property type="entry name" value="MFS_3"/>
    <property type="match status" value="1"/>
</dbReference>
<feature type="transmembrane region" description="Helical" evidence="7">
    <location>
        <begin position="384"/>
        <end position="408"/>
    </location>
</feature>
<feature type="transmembrane region" description="Helical" evidence="7">
    <location>
        <begin position="321"/>
        <end position="346"/>
    </location>
</feature>
<proteinExistence type="predicted"/>
<dbReference type="InterPro" id="IPR010290">
    <property type="entry name" value="TM_effector"/>
</dbReference>